<name>A0A399RIG6_9PROT</name>
<dbReference type="OrthoDB" id="7632446at2"/>
<dbReference type="AlphaFoldDB" id="A0A399RIG6"/>
<gene>
    <name evidence="1" type="ORF">D1222_09105</name>
</gene>
<evidence type="ECO:0000313" key="2">
    <source>
        <dbReference type="Proteomes" id="UP000265845"/>
    </source>
</evidence>
<evidence type="ECO:0000313" key="1">
    <source>
        <dbReference type="EMBL" id="RIJ29545.1"/>
    </source>
</evidence>
<keyword evidence="2" id="KW-1185">Reference proteome</keyword>
<protein>
    <submittedName>
        <fullName evidence="1">Uncharacterized protein</fullName>
    </submittedName>
</protein>
<dbReference type="EMBL" id="QWGA01000006">
    <property type="protein sequence ID" value="RIJ29545.1"/>
    <property type="molecule type" value="Genomic_DNA"/>
</dbReference>
<dbReference type="RefSeq" id="WP_119453951.1">
    <property type="nucleotide sequence ID" value="NZ_QWGA01000006.1"/>
</dbReference>
<proteinExistence type="predicted"/>
<sequence length="122" mass="13597">MNRAFILRALRLLPVWLWPVLLRDVAVYFRWRADLPGDMRGHVALAVSRQGRLLVTGYYEDDVGGCVHGEDHVPRQPWLSRSIALGADVRQTGFRAALSDMFGVALAGLKPVPRPPFAFDSG</sequence>
<reference evidence="1 2" key="1">
    <citation type="submission" date="2018-08" db="EMBL/GenBank/DDBJ databases">
        <title>Henriciella mobilis sp. nov., isolated from seawater.</title>
        <authorList>
            <person name="Cheng H."/>
            <person name="Wu Y.-H."/>
            <person name="Xu X.-W."/>
            <person name="Guo L.-L."/>
        </authorList>
    </citation>
    <scope>NUCLEOTIDE SEQUENCE [LARGE SCALE GENOMIC DNA]</scope>
    <source>
        <strain evidence="1 2">CCUG67844</strain>
    </source>
</reference>
<accession>A0A399RIG6</accession>
<dbReference type="Proteomes" id="UP000265845">
    <property type="component" value="Unassembled WGS sequence"/>
</dbReference>
<organism evidence="1 2">
    <name type="scientific">Henriciella algicola</name>
    <dbReference type="NCBI Taxonomy" id="1608422"/>
    <lineage>
        <taxon>Bacteria</taxon>
        <taxon>Pseudomonadati</taxon>
        <taxon>Pseudomonadota</taxon>
        <taxon>Alphaproteobacteria</taxon>
        <taxon>Hyphomonadales</taxon>
        <taxon>Hyphomonadaceae</taxon>
        <taxon>Henriciella</taxon>
    </lineage>
</organism>
<comment type="caution">
    <text evidence="1">The sequence shown here is derived from an EMBL/GenBank/DDBJ whole genome shotgun (WGS) entry which is preliminary data.</text>
</comment>